<dbReference type="EMBL" id="LQMQ01000055">
    <property type="protein sequence ID" value="KUO39823.1"/>
    <property type="molecule type" value="Genomic_DNA"/>
</dbReference>
<accession>A0A147JTM3</accession>
<name>A0A147JTM3_HADYE</name>
<comment type="caution">
    <text evidence="2">The sequence shown here is derived from an EMBL/GenBank/DDBJ whole genome shotgun (WGS) entry which is preliminary data.</text>
</comment>
<keyword evidence="1" id="KW-0472">Membrane</keyword>
<evidence type="ECO:0000313" key="3">
    <source>
        <dbReference type="Proteomes" id="UP000074294"/>
    </source>
</evidence>
<dbReference type="AlphaFoldDB" id="A0A147JTM3"/>
<organism evidence="2 3">
    <name type="scientific">Hadarchaeum yellowstonense</name>
    <dbReference type="NCBI Taxonomy" id="1776334"/>
    <lineage>
        <taxon>Archaea</taxon>
        <taxon>Methanobacteriati</taxon>
        <taxon>Candidatus Hadarchaeota</taxon>
        <taxon>Candidatus Hadarchaeia</taxon>
        <taxon>Candidatus Hadarchaeales</taxon>
        <taxon>Candidatus Hadarchaeaceae</taxon>
        <taxon>Candidatus Hadarchaeum</taxon>
    </lineage>
</organism>
<dbReference type="STRING" id="1776334.APZ16_01360"/>
<keyword evidence="1" id="KW-0812">Transmembrane</keyword>
<gene>
    <name evidence="2" type="ORF">APZ16_01360</name>
</gene>
<dbReference type="Proteomes" id="UP000074294">
    <property type="component" value="Unassembled WGS sequence"/>
</dbReference>
<reference evidence="2 3" key="1">
    <citation type="journal article" date="2016" name="Nat. Microbiol.">
        <title>Genomic inference of the metabolism of cosmopolitan subsurface Archaea, Hadesarchaea.</title>
        <authorList>
            <person name="Baker B.J."/>
            <person name="Saw J.H."/>
            <person name="Lind A.E."/>
            <person name="Lazar C.S."/>
            <person name="Hinrichs K.-U."/>
            <person name="Teske A.P."/>
            <person name="Ettema T.J."/>
        </authorList>
    </citation>
    <scope>NUCLEOTIDE SEQUENCE [LARGE SCALE GENOMIC DNA]</scope>
</reference>
<protein>
    <recommendedName>
        <fullName evidence="4">DUF515 domain-containing protein</fullName>
    </recommendedName>
</protein>
<feature type="transmembrane region" description="Helical" evidence="1">
    <location>
        <begin position="12"/>
        <end position="36"/>
    </location>
</feature>
<keyword evidence="1" id="KW-1133">Transmembrane helix</keyword>
<evidence type="ECO:0008006" key="4">
    <source>
        <dbReference type="Google" id="ProtNLM"/>
    </source>
</evidence>
<evidence type="ECO:0000256" key="1">
    <source>
        <dbReference type="SAM" id="Phobius"/>
    </source>
</evidence>
<proteinExistence type="predicted"/>
<sequence>MVGGPIVRKIDARPIVGAAVVFLLMGSAAFGVYYFLIAKPAAEELTATKLAAFDRINGLVSVGTEAAVLRALDCSSRVQRANSVAEVQAILVEVNAAIQVEQLRKELLDLVAVAADGSHYSAAGGSGKLAAPELAEFSATMTAEINAKSTLAELEACRAEINERATLVWRSLLAGELNKLGENVALFRDSVSGGYLSQAEAREYLAGLGWETLQKLKFQEYGTVEVPVLDTFQRTPSLKAGSRVNIYVYDLDTGVMENLWFNAQVRGVIYSQADIARISWVLADGTKTESFSTDIWETLKAIAAGNTAAAGLDWMHYGEDVVERGLEANIGHYPLQVIYLVEVPDEIGRLIAAYEFQETSSKDVILVARV</sequence>
<evidence type="ECO:0000313" key="2">
    <source>
        <dbReference type="EMBL" id="KUO39823.1"/>
    </source>
</evidence>